<dbReference type="OrthoDB" id="9808017at2"/>
<keyword evidence="3" id="KW-1185">Reference proteome</keyword>
<dbReference type="InParanoid" id="A0A5R8QDW6"/>
<dbReference type="PANTHER" id="PTHR33169">
    <property type="entry name" value="PADR-FAMILY TRANSCRIPTIONAL REGULATOR"/>
    <property type="match status" value="1"/>
</dbReference>
<evidence type="ECO:0000259" key="1">
    <source>
        <dbReference type="Pfam" id="PF03551"/>
    </source>
</evidence>
<protein>
    <submittedName>
        <fullName evidence="2">PadR family transcriptional regulator</fullName>
    </submittedName>
</protein>
<reference evidence="2 3" key="1">
    <citation type="submission" date="2019-05" db="EMBL/GenBank/DDBJ databases">
        <title>Culicoidintestinum kansasii gen. nov., sp. nov. from the gastrointestinal tract of the biting midge, Culicoides sonorensis.</title>
        <authorList>
            <person name="Neupane S."/>
            <person name="Ghosh A."/>
            <person name="Gunther S."/>
            <person name="Martin K."/>
            <person name="Zurek L."/>
        </authorList>
    </citation>
    <scope>NUCLEOTIDE SEQUENCE [LARGE SCALE GENOMIC DNA]</scope>
    <source>
        <strain evidence="2 3">CS-1</strain>
    </source>
</reference>
<name>A0A5R8QDW6_9FIRM</name>
<dbReference type="RefSeq" id="WP_138190585.1">
    <property type="nucleotide sequence ID" value="NZ_VBWP01000003.1"/>
</dbReference>
<dbReference type="Gene3D" id="1.10.10.10">
    <property type="entry name" value="Winged helix-like DNA-binding domain superfamily/Winged helix DNA-binding domain"/>
    <property type="match status" value="1"/>
</dbReference>
<evidence type="ECO:0000313" key="2">
    <source>
        <dbReference type="EMBL" id="TLG75378.1"/>
    </source>
</evidence>
<evidence type="ECO:0000313" key="3">
    <source>
        <dbReference type="Proteomes" id="UP000306912"/>
    </source>
</evidence>
<dbReference type="SUPFAM" id="SSF46785">
    <property type="entry name" value="Winged helix' DNA-binding domain"/>
    <property type="match status" value="1"/>
</dbReference>
<dbReference type="InterPro" id="IPR052509">
    <property type="entry name" value="Metal_resp_DNA-bind_regulator"/>
</dbReference>
<dbReference type="InterPro" id="IPR036390">
    <property type="entry name" value="WH_DNA-bd_sf"/>
</dbReference>
<dbReference type="EMBL" id="VBWP01000003">
    <property type="protein sequence ID" value="TLG75378.1"/>
    <property type="molecule type" value="Genomic_DNA"/>
</dbReference>
<organism evidence="2 3">
    <name type="scientific">Culicoidibacter larvae</name>
    <dbReference type="NCBI Taxonomy" id="2579976"/>
    <lineage>
        <taxon>Bacteria</taxon>
        <taxon>Bacillati</taxon>
        <taxon>Bacillota</taxon>
        <taxon>Culicoidibacteria</taxon>
        <taxon>Culicoidibacterales</taxon>
        <taxon>Culicoidibacteraceae</taxon>
        <taxon>Culicoidibacter</taxon>
    </lineage>
</organism>
<dbReference type="Pfam" id="PF03551">
    <property type="entry name" value="PadR"/>
    <property type="match status" value="1"/>
</dbReference>
<dbReference type="AlphaFoldDB" id="A0A5R8QDW6"/>
<proteinExistence type="predicted"/>
<accession>A0A5R8QDW6</accession>
<dbReference type="PANTHER" id="PTHR33169:SF14">
    <property type="entry name" value="TRANSCRIPTIONAL REGULATOR RV3488"/>
    <property type="match status" value="1"/>
</dbReference>
<dbReference type="InterPro" id="IPR005149">
    <property type="entry name" value="Tscrpt_reg_PadR_N"/>
</dbReference>
<dbReference type="InterPro" id="IPR036388">
    <property type="entry name" value="WH-like_DNA-bd_sf"/>
</dbReference>
<feature type="domain" description="Transcription regulator PadR N-terminal" evidence="1">
    <location>
        <begin position="14"/>
        <end position="84"/>
    </location>
</feature>
<sequence>MDTQLKKGTLELCILGLLSHRDWYGYELTQELNKGLQVKDATVYLILQRIEKAGVVEAYVKTIDTATKVRKYYRLTDFGKLKLQSLVEEWENLGSIITNCIEKGEIIHD</sequence>
<dbReference type="Proteomes" id="UP000306912">
    <property type="component" value="Unassembled WGS sequence"/>
</dbReference>
<gene>
    <name evidence="2" type="ORF">FEZ08_04835</name>
</gene>
<comment type="caution">
    <text evidence="2">The sequence shown here is derived from an EMBL/GenBank/DDBJ whole genome shotgun (WGS) entry which is preliminary data.</text>
</comment>